<feature type="region of interest" description="Disordered" evidence="5">
    <location>
        <begin position="646"/>
        <end position="670"/>
    </location>
</feature>
<comment type="subcellular location">
    <subcellularLocation>
        <location evidence="1">Endoplasmic reticulum</location>
    </subcellularLocation>
</comment>
<evidence type="ECO:0000313" key="8">
    <source>
        <dbReference type="Proteomes" id="UP001174691"/>
    </source>
</evidence>
<dbReference type="GO" id="GO:0006890">
    <property type="term" value="P:retrograde vesicle-mediated transport, Golgi to endoplasmic reticulum"/>
    <property type="evidence" value="ECO:0007669"/>
    <property type="project" value="InterPro"/>
</dbReference>
<name>A0AA38RGZ2_9PEZI</name>
<evidence type="ECO:0000259" key="6">
    <source>
        <dbReference type="Pfam" id="PF08314"/>
    </source>
</evidence>
<keyword evidence="3" id="KW-0256">Endoplasmic reticulum</keyword>
<keyword evidence="4" id="KW-0653">Protein transport</keyword>
<dbReference type="PANTHER" id="PTHR40787:SF3">
    <property type="entry name" value="PROTEIN TRANSPORT PROTEIN SEC39"/>
    <property type="match status" value="1"/>
</dbReference>
<reference evidence="7" key="1">
    <citation type="submission" date="2022-07" db="EMBL/GenBank/DDBJ databases">
        <title>Fungi with potential for degradation of polypropylene.</title>
        <authorList>
            <person name="Gostincar C."/>
        </authorList>
    </citation>
    <scope>NUCLEOTIDE SEQUENCE</scope>
    <source>
        <strain evidence="7">EXF-13287</strain>
    </source>
</reference>
<dbReference type="GO" id="GO:0015031">
    <property type="term" value="P:protein transport"/>
    <property type="evidence" value="ECO:0007669"/>
    <property type="project" value="UniProtKB-KW"/>
</dbReference>
<gene>
    <name evidence="7" type="ORF">NKR19_g5997</name>
</gene>
<dbReference type="Pfam" id="PF08314">
    <property type="entry name" value="Sec39"/>
    <property type="match status" value="1"/>
</dbReference>
<proteinExistence type="predicted"/>
<evidence type="ECO:0000256" key="1">
    <source>
        <dbReference type="ARBA" id="ARBA00004240"/>
    </source>
</evidence>
<sequence length="698" mass="76877">MSLVLSPPKILLLAAELAAKADINGLRHLAARHDAVLRKDILLRVLLTYLPEALPSSKYVGLLEEIERAEYSESDYGDIDHSAVEGLSDQEAAKKARKLRLLQLSSTETPREAAGDSTTQFLLRRAYKVDEEAGLLDTLPDLLVPFLDHSPCIRTLMVSAILPLIRRNFEYYPASPIPHTLYSFQHLPDRTAVSLLLDQTGNTAEDYPAIGRDLRGLVGPWLYNEKRWTTRTNESGTGGATSDDSLDTGTEQHLCSGWDEVLEWLTTKASKSWKVAANAIDQWDGPEDVDLGGYGAMWLNEQEQEHLERTYARAALASALLISEASQEALSGAQSIIHKIMALLDQDSEPKLQGAASLLPPISAKEVGSLLSAQNATWLRNDLLSDSNPLTSPTQGATQLLQRFVLSAYLLTTGGAPCTVRRAGELALLQDERDQRSEAAKLIHNLSSNGPKSNDKYWTKARDEILWLRDWASEQDGTSSGHQVMGVFGQLKREYLEVEILKALLANTRYALARSLYEDGPNKPLSDQVLQDTIFAAAYNAFDNASNPNRTRGGLKKCDDIIKAFPKTIVKSLPATKRIEALLKATHALSEFRIVLKQGEPFTPVLLRVHQDPIAIVGKILEQNPKSYTRLHDLVDLGANMVAAGLTTKSSRGSTPGGLTPEQERAERTTAERRITAMCIDAALTEDDFETAYSYVTN</sequence>
<keyword evidence="2" id="KW-0813">Transport</keyword>
<feature type="domain" description="Sec39" evidence="6">
    <location>
        <begin position="11"/>
        <end position="698"/>
    </location>
</feature>
<protein>
    <submittedName>
        <fullName evidence="7">Secretory pathway Sec39</fullName>
    </submittedName>
</protein>
<accession>A0AA38RGZ2</accession>
<dbReference type="PANTHER" id="PTHR40787">
    <property type="entry name" value="SECRETED PROTEIN"/>
    <property type="match status" value="1"/>
</dbReference>
<feature type="non-terminal residue" evidence="7">
    <location>
        <position position="1"/>
    </location>
</feature>
<dbReference type="EMBL" id="JANBVN010000088">
    <property type="protein sequence ID" value="KAJ9145577.1"/>
    <property type="molecule type" value="Genomic_DNA"/>
</dbReference>
<dbReference type="Proteomes" id="UP001174691">
    <property type="component" value="Unassembled WGS sequence"/>
</dbReference>
<keyword evidence="8" id="KW-1185">Reference proteome</keyword>
<dbReference type="AlphaFoldDB" id="A0AA38RGZ2"/>
<evidence type="ECO:0000256" key="5">
    <source>
        <dbReference type="SAM" id="MobiDB-lite"/>
    </source>
</evidence>
<dbReference type="GO" id="GO:0005783">
    <property type="term" value="C:endoplasmic reticulum"/>
    <property type="evidence" value="ECO:0007669"/>
    <property type="project" value="UniProtKB-SubCell"/>
</dbReference>
<evidence type="ECO:0000256" key="3">
    <source>
        <dbReference type="ARBA" id="ARBA00022824"/>
    </source>
</evidence>
<evidence type="ECO:0000256" key="4">
    <source>
        <dbReference type="ARBA" id="ARBA00022927"/>
    </source>
</evidence>
<evidence type="ECO:0000256" key="2">
    <source>
        <dbReference type="ARBA" id="ARBA00022448"/>
    </source>
</evidence>
<comment type="caution">
    <text evidence="7">The sequence shown here is derived from an EMBL/GenBank/DDBJ whole genome shotgun (WGS) entry which is preliminary data.</text>
</comment>
<dbReference type="InterPro" id="IPR013244">
    <property type="entry name" value="Sec39_domain"/>
</dbReference>
<organism evidence="7 8">
    <name type="scientific">Coniochaeta hoffmannii</name>
    <dbReference type="NCBI Taxonomy" id="91930"/>
    <lineage>
        <taxon>Eukaryota</taxon>
        <taxon>Fungi</taxon>
        <taxon>Dikarya</taxon>
        <taxon>Ascomycota</taxon>
        <taxon>Pezizomycotina</taxon>
        <taxon>Sordariomycetes</taxon>
        <taxon>Sordariomycetidae</taxon>
        <taxon>Coniochaetales</taxon>
        <taxon>Coniochaetaceae</taxon>
        <taxon>Coniochaeta</taxon>
    </lineage>
</organism>
<evidence type="ECO:0000313" key="7">
    <source>
        <dbReference type="EMBL" id="KAJ9145577.1"/>
    </source>
</evidence>